<dbReference type="RefSeq" id="WP_227323166.1">
    <property type="nucleotide sequence ID" value="NZ_JAESVB010000014.1"/>
</dbReference>
<reference evidence="3" key="1">
    <citation type="journal article" date="2021" name="Microorganisms">
        <title>Acidisoma silvae sp. nov. and Acidisomacellulosilytica sp. nov., Two Acidophilic Bacteria Isolated from Decaying Wood, Hydrolyzing Cellulose and Producing Poly-3-hydroxybutyrate.</title>
        <authorList>
            <person name="Mieszkin S."/>
            <person name="Pouder E."/>
            <person name="Uroz S."/>
            <person name="Simon-Colin C."/>
            <person name="Alain K."/>
        </authorList>
    </citation>
    <scope>NUCLEOTIDE SEQUENCE</scope>
    <source>
        <strain evidence="3">HW T2.11</strain>
    </source>
</reference>
<dbReference type="Pfam" id="PF01547">
    <property type="entry name" value="SBP_bac_1"/>
    <property type="match status" value="1"/>
</dbReference>
<evidence type="ECO:0000256" key="1">
    <source>
        <dbReference type="ARBA" id="ARBA00004418"/>
    </source>
</evidence>
<organism evidence="3 4">
    <name type="scientific">Acidisoma silvae</name>
    <dbReference type="NCBI Taxonomy" id="2802396"/>
    <lineage>
        <taxon>Bacteria</taxon>
        <taxon>Pseudomonadati</taxon>
        <taxon>Pseudomonadota</taxon>
        <taxon>Alphaproteobacteria</taxon>
        <taxon>Acetobacterales</taxon>
        <taxon>Acidocellaceae</taxon>
        <taxon>Acidisoma</taxon>
    </lineage>
</organism>
<dbReference type="Proteomes" id="UP000708298">
    <property type="component" value="Unassembled WGS sequence"/>
</dbReference>
<reference evidence="3" key="2">
    <citation type="submission" date="2021-01" db="EMBL/GenBank/DDBJ databases">
        <authorList>
            <person name="Mieszkin S."/>
            <person name="Pouder E."/>
            <person name="Alain K."/>
        </authorList>
    </citation>
    <scope>NUCLEOTIDE SEQUENCE</scope>
    <source>
        <strain evidence="3">HW T2.11</strain>
    </source>
</reference>
<dbReference type="AlphaFoldDB" id="A0A964E185"/>
<dbReference type="GO" id="GO:0042597">
    <property type="term" value="C:periplasmic space"/>
    <property type="evidence" value="ECO:0007669"/>
    <property type="project" value="UniProtKB-SubCell"/>
</dbReference>
<dbReference type="CDD" id="cd13585">
    <property type="entry name" value="PBP2_TMBP_like"/>
    <property type="match status" value="1"/>
</dbReference>
<gene>
    <name evidence="3" type="ORF">ASILVAE211_20150</name>
</gene>
<dbReference type="Gene3D" id="3.40.190.10">
    <property type="entry name" value="Periplasmic binding protein-like II"/>
    <property type="match status" value="2"/>
</dbReference>
<evidence type="ECO:0000313" key="4">
    <source>
        <dbReference type="Proteomes" id="UP000708298"/>
    </source>
</evidence>
<comment type="similarity">
    <text evidence="2">Belongs to the bacterial solute-binding protein 1 family.</text>
</comment>
<name>A0A964E185_9PROT</name>
<proteinExistence type="inferred from homology"/>
<dbReference type="InterPro" id="IPR006059">
    <property type="entry name" value="SBP"/>
</dbReference>
<dbReference type="PANTHER" id="PTHR43649:SF12">
    <property type="entry name" value="DIACETYLCHITOBIOSE BINDING PROTEIN DASA"/>
    <property type="match status" value="1"/>
</dbReference>
<keyword evidence="4" id="KW-1185">Reference proteome</keyword>
<comment type="subcellular location">
    <subcellularLocation>
        <location evidence="1">Periplasm</location>
    </subcellularLocation>
</comment>
<dbReference type="EMBL" id="JAESVB010000014">
    <property type="protein sequence ID" value="MCB8877518.1"/>
    <property type="molecule type" value="Genomic_DNA"/>
</dbReference>
<comment type="caution">
    <text evidence="3">The sequence shown here is derived from an EMBL/GenBank/DDBJ whole genome shotgun (WGS) entry which is preliminary data.</text>
</comment>
<dbReference type="SUPFAM" id="SSF53850">
    <property type="entry name" value="Periplasmic binding protein-like II"/>
    <property type="match status" value="1"/>
</dbReference>
<protein>
    <submittedName>
        <fullName evidence="3">Sugar ABC transporter substrate-binding protein</fullName>
    </submittedName>
</protein>
<sequence>MKRRSILAAGLASAATVGLSHRGWSQSKPFDGMVLRLASCNDQFSPGLKALSARFKQETGITVIVDILGYGELQTKLTTDYVGHTKGYDLATTDNVWAPQFAEAGYTVPLNDWMKRDAAEMALDDIYPVLFTALGNYQGKQVAFPLAGYANVLAYRKDLYAAAKLQPPQTMQDLVDNAYKLTDRSRNQFGWVANGQKGAACAQDWMQYLAEIGGVLVKNGQPVIDSPLNVQSLTTYRDLFQKAAPPGAVNWDWDGREASFRSGLAANMQTWSVGALGYFDPAQSKVTNSAALMVTPTAAAMKPRYGIGGWGIAINADIDDRHKQAAWTYIKWITSPAIHIALNELDACSFLRRSELRDASLNRKYPFLPVIDESFTHGDPDFRPRVPQYPEIQDILGTAVNSALVGAMTPAAALAAAQTQALRYF</sequence>
<evidence type="ECO:0000256" key="2">
    <source>
        <dbReference type="ARBA" id="ARBA00008520"/>
    </source>
</evidence>
<evidence type="ECO:0000313" key="3">
    <source>
        <dbReference type="EMBL" id="MCB8877518.1"/>
    </source>
</evidence>
<accession>A0A964E185</accession>
<dbReference type="InterPro" id="IPR050490">
    <property type="entry name" value="Bact_solute-bd_prot1"/>
</dbReference>
<dbReference type="PANTHER" id="PTHR43649">
    <property type="entry name" value="ARABINOSE-BINDING PROTEIN-RELATED"/>
    <property type="match status" value="1"/>
</dbReference>